<proteinExistence type="inferred from homology"/>
<feature type="binding site" evidence="3">
    <location>
        <begin position="88"/>
        <end position="95"/>
    </location>
    <ligand>
        <name>substrate</name>
    </ligand>
</feature>
<dbReference type="AlphaFoldDB" id="A0AAV6XN48"/>
<evidence type="ECO:0000256" key="1">
    <source>
        <dbReference type="ARBA" id="ARBA00038362"/>
    </source>
</evidence>
<dbReference type="Pfam" id="PF00300">
    <property type="entry name" value="His_Phos_1"/>
    <property type="match status" value="1"/>
</dbReference>
<dbReference type="InterPro" id="IPR050275">
    <property type="entry name" value="PGM_Phosphatase"/>
</dbReference>
<evidence type="ECO:0000256" key="4">
    <source>
        <dbReference type="SAM" id="MobiDB-lite"/>
    </source>
</evidence>
<evidence type="ECO:0000313" key="6">
    <source>
        <dbReference type="Proteomes" id="UP000826271"/>
    </source>
</evidence>
<dbReference type="PANTHER" id="PTHR48100:SF34">
    <property type="entry name" value="PHOSPHOGLYCERATE MUTASE-LIKE PROTEIN 4"/>
    <property type="match status" value="1"/>
</dbReference>
<feature type="active site" description="Proton donor/acceptor" evidence="2">
    <location>
        <position position="89"/>
    </location>
</feature>
<evidence type="ECO:0000256" key="2">
    <source>
        <dbReference type="PIRSR" id="PIRSR613078-1"/>
    </source>
</evidence>
<dbReference type="InterPro" id="IPR001345">
    <property type="entry name" value="PG/BPGM_mutase_AS"/>
</dbReference>
<dbReference type="GO" id="GO:0005829">
    <property type="term" value="C:cytosol"/>
    <property type="evidence" value="ECO:0007669"/>
    <property type="project" value="TreeGrafter"/>
</dbReference>
<dbReference type="SUPFAM" id="SSF53254">
    <property type="entry name" value="Phosphoglycerate mutase-like"/>
    <property type="match status" value="1"/>
</dbReference>
<comment type="similarity">
    <text evidence="1">Belongs to the phosphoglycerate mutase family.</text>
</comment>
<dbReference type="GO" id="GO:0016791">
    <property type="term" value="F:phosphatase activity"/>
    <property type="evidence" value="ECO:0007669"/>
    <property type="project" value="TreeGrafter"/>
</dbReference>
<dbReference type="SMART" id="SM00855">
    <property type="entry name" value="PGAM"/>
    <property type="match status" value="1"/>
</dbReference>
<dbReference type="Gene3D" id="3.40.50.1240">
    <property type="entry name" value="Phosphoglycerate mutase-like"/>
    <property type="match status" value="1"/>
</dbReference>
<dbReference type="InterPro" id="IPR029033">
    <property type="entry name" value="His_PPase_superfam"/>
</dbReference>
<evidence type="ECO:0008006" key="7">
    <source>
        <dbReference type="Google" id="ProtNLM"/>
    </source>
</evidence>
<dbReference type="CDD" id="cd07067">
    <property type="entry name" value="HP_PGM_like"/>
    <property type="match status" value="1"/>
</dbReference>
<organism evidence="5 6">
    <name type="scientific">Buddleja alternifolia</name>
    <dbReference type="NCBI Taxonomy" id="168488"/>
    <lineage>
        <taxon>Eukaryota</taxon>
        <taxon>Viridiplantae</taxon>
        <taxon>Streptophyta</taxon>
        <taxon>Embryophyta</taxon>
        <taxon>Tracheophyta</taxon>
        <taxon>Spermatophyta</taxon>
        <taxon>Magnoliopsida</taxon>
        <taxon>eudicotyledons</taxon>
        <taxon>Gunneridae</taxon>
        <taxon>Pentapetalae</taxon>
        <taxon>asterids</taxon>
        <taxon>lamiids</taxon>
        <taxon>Lamiales</taxon>
        <taxon>Scrophulariaceae</taxon>
        <taxon>Buddlejeae</taxon>
        <taxon>Buddleja</taxon>
    </lineage>
</organism>
<sequence length="296" mass="32537">MSALSSSSVNSPRHSSLSPPPPISLGRLNPLLAGSRNIFKPLRLSSIVRIYMADSDSRSSVLAESECDANGVTIESVNPEYAEVIVIRHGETEWNTHRRIQGHLDVDLNDAGRQQAFAVADRLSREPKISAVYSSDLKRAFDTAEIIAKGCGVLEVTKEPDLRERHLGDLQGVVFHEAAKTNPEAHRAFTSNREDQEIPGGGESFNQLYERSTSALQRIAKKHKGERVVIVSHGGTIRALHRRAYPHGRTGKVLNTSVNVFHLSEDEWSIKSWGDVSHLNQTGFLDTGFGGDRNSG</sequence>
<gene>
    <name evidence="5" type="ORF">BUALT_Bualt04G0115200</name>
</gene>
<dbReference type="Proteomes" id="UP000826271">
    <property type="component" value="Unassembled WGS sequence"/>
</dbReference>
<dbReference type="PANTHER" id="PTHR48100">
    <property type="entry name" value="BROAD-SPECIFICITY PHOSPHATASE YOR283W-RELATED"/>
    <property type="match status" value="1"/>
</dbReference>
<feature type="region of interest" description="Disordered" evidence="4">
    <location>
        <begin position="1"/>
        <end position="22"/>
    </location>
</feature>
<reference evidence="5" key="1">
    <citation type="submission" date="2019-10" db="EMBL/GenBank/DDBJ databases">
        <authorList>
            <person name="Zhang R."/>
            <person name="Pan Y."/>
            <person name="Wang J."/>
            <person name="Ma R."/>
            <person name="Yu S."/>
        </authorList>
    </citation>
    <scope>NUCLEOTIDE SEQUENCE</scope>
    <source>
        <strain evidence="5">LA-IB0</strain>
        <tissue evidence="5">Leaf</tissue>
    </source>
</reference>
<keyword evidence="6" id="KW-1185">Reference proteome</keyword>
<evidence type="ECO:0000256" key="3">
    <source>
        <dbReference type="PIRSR" id="PIRSR613078-2"/>
    </source>
</evidence>
<protein>
    <recommendedName>
        <fullName evidence="7">Phosphoglycerate mutase-like protein 4</fullName>
    </recommendedName>
</protein>
<feature type="active site" description="Proton donor/acceptor" evidence="2">
    <location>
        <position position="164"/>
    </location>
</feature>
<dbReference type="EMBL" id="WHWC01000004">
    <property type="protein sequence ID" value="KAG8384411.1"/>
    <property type="molecule type" value="Genomic_DNA"/>
</dbReference>
<accession>A0AAV6XN48</accession>
<comment type="caution">
    <text evidence="5">The sequence shown here is derived from an EMBL/GenBank/DDBJ whole genome shotgun (WGS) entry which is preliminary data.</text>
</comment>
<name>A0AAV6XN48_9LAMI</name>
<feature type="binding site" evidence="3">
    <location>
        <position position="139"/>
    </location>
    <ligand>
        <name>substrate</name>
    </ligand>
</feature>
<feature type="compositionally biased region" description="Low complexity" evidence="4">
    <location>
        <begin position="1"/>
        <end position="17"/>
    </location>
</feature>
<evidence type="ECO:0000313" key="5">
    <source>
        <dbReference type="EMBL" id="KAG8384411.1"/>
    </source>
</evidence>
<dbReference type="InterPro" id="IPR013078">
    <property type="entry name" value="His_Pase_superF_clade-1"/>
</dbReference>
<dbReference type="PROSITE" id="PS00175">
    <property type="entry name" value="PG_MUTASE"/>
    <property type="match status" value="1"/>
</dbReference>
<dbReference type="FunFam" id="3.40.50.1240:FF:000029">
    <property type="entry name" value="Phosphoglycerate mutase-like protein 4"/>
    <property type="match status" value="1"/>
</dbReference>